<evidence type="ECO:0000256" key="3">
    <source>
        <dbReference type="ARBA" id="ARBA00023172"/>
    </source>
</evidence>
<reference evidence="8" key="1">
    <citation type="journal article" date="2019" name="Int. J. Syst. Evol. Microbiol.">
        <title>The Global Catalogue of Microorganisms (GCM) 10K type strain sequencing project: providing services to taxonomists for standard genome sequencing and annotation.</title>
        <authorList>
            <consortium name="The Broad Institute Genomics Platform"/>
            <consortium name="The Broad Institute Genome Sequencing Center for Infectious Disease"/>
            <person name="Wu L."/>
            <person name="Ma J."/>
        </authorList>
    </citation>
    <scope>NUCLEOTIDE SEQUENCE [LARGE SCALE GENOMIC DNA]</scope>
    <source>
        <strain evidence="8">CGMCC 1.12449</strain>
    </source>
</reference>
<dbReference type="InterPro" id="IPR002104">
    <property type="entry name" value="Integrase_catalytic"/>
</dbReference>
<gene>
    <name evidence="7" type="ORF">ACFSAG_14085</name>
</gene>
<keyword evidence="2 4" id="KW-0238">DNA-binding</keyword>
<dbReference type="CDD" id="cd00796">
    <property type="entry name" value="INT_Rci_Hp1_C"/>
    <property type="match status" value="1"/>
</dbReference>
<dbReference type="PROSITE" id="PS51900">
    <property type="entry name" value="CB"/>
    <property type="match status" value="1"/>
</dbReference>
<dbReference type="InterPro" id="IPR010998">
    <property type="entry name" value="Integrase_recombinase_N"/>
</dbReference>
<dbReference type="RefSeq" id="WP_381516063.1">
    <property type="nucleotide sequence ID" value="NZ_JBHUEL010000011.1"/>
</dbReference>
<dbReference type="PROSITE" id="PS51898">
    <property type="entry name" value="TYR_RECOMBINASE"/>
    <property type="match status" value="1"/>
</dbReference>
<protein>
    <submittedName>
        <fullName evidence="7">Tyrosine-type recombinase/integrase</fullName>
    </submittedName>
</protein>
<dbReference type="PANTHER" id="PTHR30349">
    <property type="entry name" value="PHAGE INTEGRASE-RELATED"/>
    <property type="match status" value="1"/>
</dbReference>
<dbReference type="SUPFAM" id="SSF56349">
    <property type="entry name" value="DNA breaking-rejoining enzymes"/>
    <property type="match status" value="1"/>
</dbReference>
<dbReference type="InterPro" id="IPR050090">
    <property type="entry name" value="Tyrosine_recombinase_XerCD"/>
</dbReference>
<keyword evidence="1" id="KW-0229">DNA integration</keyword>
<proteinExistence type="predicted"/>
<dbReference type="Gene3D" id="1.10.150.130">
    <property type="match status" value="1"/>
</dbReference>
<keyword evidence="8" id="KW-1185">Reference proteome</keyword>
<evidence type="ECO:0000313" key="8">
    <source>
        <dbReference type="Proteomes" id="UP001597215"/>
    </source>
</evidence>
<dbReference type="EMBL" id="JBHUEL010000011">
    <property type="protein sequence ID" value="MFD1767972.1"/>
    <property type="molecule type" value="Genomic_DNA"/>
</dbReference>
<evidence type="ECO:0000256" key="4">
    <source>
        <dbReference type="PROSITE-ProRule" id="PRU01248"/>
    </source>
</evidence>
<evidence type="ECO:0000313" key="7">
    <source>
        <dbReference type="EMBL" id="MFD1767972.1"/>
    </source>
</evidence>
<name>A0ABW4MGF2_9SPHN</name>
<dbReference type="InterPro" id="IPR013762">
    <property type="entry name" value="Integrase-like_cat_sf"/>
</dbReference>
<dbReference type="InterPro" id="IPR011010">
    <property type="entry name" value="DNA_brk_join_enz"/>
</dbReference>
<evidence type="ECO:0000256" key="2">
    <source>
        <dbReference type="ARBA" id="ARBA00023125"/>
    </source>
</evidence>
<evidence type="ECO:0000259" key="5">
    <source>
        <dbReference type="PROSITE" id="PS51898"/>
    </source>
</evidence>
<dbReference type="Gene3D" id="1.10.443.10">
    <property type="entry name" value="Intergrase catalytic core"/>
    <property type="match status" value="1"/>
</dbReference>
<evidence type="ECO:0000256" key="1">
    <source>
        <dbReference type="ARBA" id="ARBA00022908"/>
    </source>
</evidence>
<feature type="domain" description="Core-binding (CB)" evidence="6">
    <location>
        <begin position="92"/>
        <end position="179"/>
    </location>
</feature>
<feature type="domain" description="Tyr recombinase" evidence="5">
    <location>
        <begin position="200"/>
        <end position="378"/>
    </location>
</feature>
<sequence length="404" mass="45140">MAKTFAKLTRPAIRNLEIGKRIAEHGIVAERTSAGDVRYSINIMADGQRIHRVIGRESEGVTRKQAEDAIEALRTRAREDRLDLAPKRKTHRTFSEAATEYLTTLEATTGPQDKGFADIANKRRNLNQHLVPALGAHRLDKLTDFAVKGYAKKRVADGASPSTVNRELSTLSHLFRRAVKWKWLKAEDCPTIEKSAEAQKQITILSPEQQQDLLRAAITDQDPQGWLFVAIGLNAAMRHSEILRIRLDQIDFANRRIYVPLAKAGQRIQPITPSLADMLAKERDQREDQSGWLFPATKSNSTTPHRQAMTKQFLRIVKRAGMDPAKVTPHVMRHTAITRLVQAKADLPTIQKISGHKTLSALMRYVHIAGAHIDEAIAAIDIGLPEPITQELHTAPKPADRKAA</sequence>
<organism evidence="7 8">
    <name type="scientific">Sphingorhabdus buctiana</name>
    <dbReference type="NCBI Taxonomy" id="1508805"/>
    <lineage>
        <taxon>Bacteria</taxon>
        <taxon>Pseudomonadati</taxon>
        <taxon>Pseudomonadota</taxon>
        <taxon>Alphaproteobacteria</taxon>
        <taxon>Sphingomonadales</taxon>
        <taxon>Sphingomonadaceae</taxon>
        <taxon>Sphingorhabdus</taxon>
    </lineage>
</organism>
<evidence type="ECO:0000259" key="6">
    <source>
        <dbReference type="PROSITE" id="PS51900"/>
    </source>
</evidence>
<dbReference type="InterPro" id="IPR044068">
    <property type="entry name" value="CB"/>
</dbReference>
<dbReference type="PANTHER" id="PTHR30349:SF94">
    <property type="entry name" value="INTEGRASE_RECOMBINASE HI_1414-RELATED"/>
    <property type="match status" value="1"/>
</dbReference>
<accession>A0ABW4MGF2</accession>
<keyword evidence="3" id="KW-0233">DNA recombination</keyword>
<dbReference type="Proteomes" id="UP001597215">
    <property type="component" value="Unassembled WGS sequence"/>
</dbReference>
<comment type="caution">
    <text evidence="7">The sequence shown here is derived from an EMBL/GenBank/DDBJ whole genome shotgun (WGS) entry which is preliminary data.</text>
</comment>
<dbReference type="Pfam" id="PF00589">
    <property type="entry name" value="Phage_integrase"/>
    <property type="match status" value="1"/>
</dbReference>